<dbReference type="EMBL" id="SMKO01000036">
    <property type="protein sequence ID" value="TDD05856.1"/>
    <property type="molecule type" value="Genomic_DNA"/>
</dbReference>
<dbReference type="GO" id="GO:0016491">
    <property type="term" value="F:oxidoreductase activity"/>
    <property type="evidence" value="ECO:0007669"/>
    <property type="project" value="UniProtKB-KW"/>
</dbReference>
<evidence type="ECO:0000256" key="1">
    <source>
        <dbReference type="ARBA" id="ARBA00006484"/>
    </source>
</evidence>
<organism evidence="3 4">
    <name type="scientific">Nonomuraea deserti</name>
    <dbReference type="NCBI Taxonomy" id="1848322"/>
    <lineage>
        <taxon>Bacteria</taxon>
        <taxon>Bacillati</taxon>
        <taxon>Actinomycetota</taxon>
        <taxon>Actinomycetes</taxon>
        <taxon>Streptosporangiales</taxon>
        <taxon>Streptosporangiaceae</taxon>
        <taxon>Nonomuraea</taxon>
    </lineage>
</organism>
<dbReference type="GO" id="GO:0032787">
    <property type="term" value="P:monocarboxylic acid metabolic process"/>
    <property type="evidence" value="ECO:0007669"/>
    <property type="project" value="UniProtKB-ARBA"/>
</dbReference>
<sequence>MPDRSSLRGRRALVTGAGRGIGRAAARALAARGADVVLMARSSAELGEVADAIRAGGGRASTVPVDLTDDAALSAAMREAGDADILVNCAGTNRPAPLVQVAARDLDELLALNFRAVFLTTQRFVASLLERGRRGVIVNVTSQMGHVGAPDRSVYCATKHAVEGLTKALAVELAGHGIRVISVAPTFVETAMTGAYLADPRFRESVLAQIPLGRMGTPEEVADVVAFAASPAAELITGSSLLADGGWVAR</sequence>
<dbReference type="PANTHER" id="PTHR42879">
    <property type="entry name" value="3-OXOACYL-(ACYL-CARRIER-PROTEIN) REDUCTASE"/>
    <property type="match status" value="1"/>
</dbReference>
<comment type="caution">
    <text evidence="3">The sequence shown here is derived from an EMBL/GenBank/DDBJ whole genome shotgun (WGS) entry which is preliminary data.</text>
</comment>
<evidence type="ECO:0000313" key="3">
    <source>
        <dbReference type="EMBL" id="TDD05856.1"/>
    </source>
</evidence>
<comment type="similarity">
    <text evidence="1">Belongs to the short-chain dehydrogenases/reductases (SDR) family.</text>
</comment>
<dbReference type="Pfam" id="PF13561">
    <property type="entry name" value="adh_short_C2"/>
    <property type="match status" value="1"/>
</dbReference>
<keyword evidence="4" id="KW-1185">Reference proteome</keyword>
<evidence type="ECO:0000313" key="4">
    <source>
        <dbReference type="Proteomes" id="UP000295258"/>
    </source>
</evidence>
<reference evidence="3 4" key="1">
    <citation type="submission" date="2019-03" db="EMBL/GenBank/DDBJ databases">
        <title>Draft genome sequences of novel Actinobacteria.</title>
        <authorList>
            <person name="Sahin N."/>
            <person name="Ay H."/>
            <person name="Saygin H."/>
        </authorList>
    </citation>
    <scope>NUCLEOTIDE SEQUENCE [LARGE SCALE GENOMIC DNA]</scope>
    <source>
        <strain evidence="3 4">KC310</strain>
    </source>
</reference>
<dbReference type="InterPro" id="IPR036291">
    <property type="entry name" value="NAD(P)-bd_dom_sf"/>
</dbReference>
<dbReference type="PANTHER" id="PTHR42879:SF2">
    <property type="entry name" value="3-OXOACYL-[ACYL-CARRIER-PROTEIN] REDUCTASE FABG"/>
    <property type="match status" value="1"/>
</dbReference>
<proteinExistence type="inferred from homology"/>
<dbReference type="PRINTS" id="PR00081">
    <property type="entry name" value="GDHRDH"/>
</dbReference>
<dbReference type="InterPro" id="IPR002347">
    <property type="entry name" value="SDR_fam"/>
</dbReference>
<name>A0A4V2YB14_9ACTN</name>
<accession>A0A4V2YB14</accession>
<gene>
    <name evidence="3" type="ORF">E1292_16360</name>
</gene>
<evidence type="ECO:0000256" key="2">
    <source>
        <dbReference type="ARBA" id="ARBA00023002"/>
    </source>
</evidence>
<dbReference type="Gene3D" id="3.40.50.720">
    <property type="entry name" value="NAD(P)-binding Rossmann-like Domain"/>
    <property type="match status" value="1"/>
</dbReference>
<dbReference type="InterPro" id="IPR050259">
    <property type="entry name" value="SDR"/>
</dbReference>
<dbReference type="PRINTS" id="PR00080">
    <property type="entry name" value="SDRFAMILY"/>
</dbReference>
<dbReference type="Proteomes" id="UP000295258">
    <property type="component" value="Unassembled WGS sequence"/>
</dbReference>
<dbReference type="AlphaFoldDB" id="A0A4V2YB14"/>
<protein>
    <submittedName>
        <fullName evidence="3">SDR family oxidoreductase</fullName>
    </submittedName>
</protein>
<dbReference type="SUPFAM" id="SSF51735">
    <property type="entry name" value="NAD(P)-binding Rossmann-fold domains"/>
    <property type="match status" value="1"/>
</dbReference>
<keyword evidence="2" id="KW-0560">Oxidoreductase</keyword>
<dbReference type="PROSITE" id="PS00061">
    <property type="entry name" value="ADH_SHORT"/>
    <property type="match status" value="1"/>
</dbReference>
<dbReference type="InterPro" id="IPR020904">
    <property type="entry name" value="Sc_DH/Rdtase_CS"/>
</dbReference>
<dbReference type="FunFam" id="3.40.50.720:FF:000084">
    <property type="entry name" value="Short-chain dehydrogenase reductase"/>
    <property type="match status" value="1"/>
</dbReference>